<dbReference type="Proteomes" id="UP000831785">
    <property type="component" value="Chromosome"/>
</dbReference>
<evidence type="ECO:0000313" key="1">
    <source>
        <dbReference type="EMBL" id="UOQ53911.1"/>
    </source>
</evidence>
<reference evidence="1 2" key="1">
    <citation type="submission" date="2022-04" db="EMBL/GenBank/DDBJ databases">
        <title>Hymenobacter sp. isolated from the air.</title>
        <authorList>
            <person name="Won M."/>
            <person name="Lee C.-M."/>
            <person name="Woen H.-Y."/>
            <person name="Kwon S.-W."/>
        </authorList>
    </citation>
    <scope>NUCLEOTIDE SEQUENCE [LARGE SCALE GENOMIC DNA]</scope>
    <source>
        <strain evidence="2">5116 S-27</strain>
    </source>
</reference>
<name>A0ABY4FCM1_9BACT</name>
<keyword evidence="2" id="KW-1185">Reference proteome</keyword>
<proteinExistence type="predicted"/>
<accession>A0ABY4FCM1</accession>
<dbReference type="RefSeq" id="WP_244719893.1">
    <property type="nucleotide sequence ID" value="NZ_CP095049.1"/>
</dbReference>
<protein>
    <submittedName>
        <fullName evidence="1">Uncharacterized protein</fullName>
    </submittedName>
</protein>
<organism evidence="1 2">
    <name type="scientific">Hymenobacter cellulosivorans</name>
    <dbReference type="NCBI Taxonomy" id="2932249"/>
    <lineage>
        <taxon>Bacteria</taxon>
        <taxon>Pseudomonadati</taxon>
        <taxon>Bacteroidota</taxon>
        <taxon>Cytophagia</taxon>
        <taxon>Cytophagales</taxon>
        <taxon>Hymenobacteraceae</taxon>
        <taxon>Hymenobacter</taxon>
    </lineage>
</organism>
<sequence>MRPALDRLQLIEHHLLGRPTPAEAAQWQLQQLTDPALAADTDAQQQLYRALHQAGRQQLRQELELIHSRFERQTRRRGWFQNATAHLRRLLQRPRP</sequence>
<evidence type="ECO:0000313" key="2">
    <source>
        <dbReference type="Proteomes" id="UP000831785"/>
    </source>
</evidence>
<gene>
    <name evidence="1" type="ORF">MUN80_03905</name>
</gene>
<dbReference type="EMBL" id="CP095049">
    <property type="protein sequence ID" value="UOQ53911.1"/>
    <property type="molecule type" value="Genomic_DNA"/>
</dbReference>